<dbReference type="Pfam" id="PF01124">
    <property type="entry name" value="MAPEG"/>
    <property type="match status" value="1"/>
</dbReference>
<evidence type="ECO:0000256" key="3">
    <source>
        <dbReference type="ARBA" id="ARBA00022989"/>
    </source>
</evidence>
<evidence type="ECO:0000256" key="5">
    <source>
        <dbReference type="SAM" id="Phobius"/>
    </source>
</evidence>
<keyword evidence="7" id="KW-1185">Reference proteome</keyword>
<dbReference type="PANTHER" id="PTHR10250:SF26">
    <property type="entry name" value="GLUTATHIONE S-TRANSFERASE 3, MITOCHONDRIAL"/>
    <property type="match status" value="1"/>
</dbReference>
<reference evidence="6" key="1">
    <citation type="submission" date="2022-08" db="EMBL/GenBank/DDBJ databases">
        <authorList>
            <consortium name="DOE Joint Genome Institute"/>
            <person name="Min B."/>
            <person name="Riley R."/>
            <person name="Sierra-Patev S."/>
            <person name="Naranjo-Ortiz M."/>
            <person name="Looney B."/>
            <person name="Konkel Z."/>
            <person name="Slot J.C."/>
            <person name="Sakamoto Y."/>
            <person name="Steenwyk J.L."/>
            <person name="Rokas A."/>
            <person name="Carro J."/>
            <person name="Camarero S."/>
            <person name="Ferreira P."/>
            <person name="Molpeceres G."/>
            <person name="Ruiz-Duenas F.J."/>
            <person name="Serrano A."/>
            <person name="Henrissat B."/>
            <person name="Drula E."/>
            <person name="Hughes K.W."/>
            <person name="Mata J.L."/>
            <person name="Ishikawa N.K."/>
            <person name="Vargas-Isla R."/>
            <person name="Ushijima S."/>
            <person name="Smith C.A."/>
            <person name="Ahrendt S."/>
            <person name="Andreopoulos W."/>
            <person name="He G."/>
            <person name="Labutti K."/>
            <person name="Lipzen A."/>
            <person name="Ng V."/>
            <person name="Sandor L."/>
            <person name="Barry K."/>
            <person name="Martinez A.T."/>
            <person name="Xiao Y."/>
            <person name="Gibbons J.G."/>
            <person name="Terashima K."/>
            <person name="Hibbett D.S."/>
            <person name="Grigoriev I.V."/>
        </authorList>
    </citation>
    <scope>NUCLEOTIDE SEQUENCE</scope>
    <source>
        <strain evidence="6">TFB9207</strain>
    </source>
</reference>
<keyword evidence="4 5" id="KW-0472">Membrane</keyword>
<protein>
    <recommendedName>
        <fullName evidence="8">Membrane-associated proteins in eicosanoid and glutathione metabolism</fullName>
    </recommendedName>
</protein>
<dbReference type="SUPFAM" id="SSF161084">
    <property type="entry name" value="MAPEG domain-like"/>
    <property type="match status" value="1"/>
</dbReference>
<dbReference type="InterPro" id="IPR023352">
    <property type="entry name" value="MAPEG-like_dom_sf"/>
</dbReference>
<dbReference type="EMBL" id="MU805940">
    <property type="protein sequence ID" value="KAJ3845200.1"/>
    <property type="molecule type" value="Genomic_DNA"/>
</dbReference>
<dbReference type="AlphaFoldDB" id="A0AA38PMA2"/>
<feature type="transmembrane region" description="Helical" evidence="5">
    <location>
        <begin position="130"/>
        <end position="149"/>
    </location>
</feature>
<evidence type="ECO:0000256" key="2">
    <source>
        <dbReference type="ARBA" id="ARBA00022692"/>
    </source>
</evidence>
<sequence>MATIIVPYGLSYVGGALLSSVLLVSVQILIVSARRKASGIQPPQLYAERAQVEKSVDALRLNCAQRAHLNTLEYLPALYLTTCITAYKYPILAASLCEGWTIARLVYTRDYTSGFPEKNVQRTFGARTSLMFLLGLIASAAYTVGTAMINELQQVA</sequence>
<dbReference type="GO" id="GO:0005635">
    <property type="term" value="C:nuclear envelope"/>
    <property type="evidence" value="ECO:0007669"/>
    <property type="project" value="TreeGrafter"/>
</dbReference>
<dbReference type="InterPro" id="IPR050997">
    <property type="entry name" value="MAPEG"/>
</dbReference>
<proteinExistence type="predicted"/>
<evidence type="ECO:0000313" key="7">
    <source>
        <dbReference type="Proteomes" id="UP001163846"/>
    </source>
</evidence>
<dbReference type="InterPro" id="IPR001129">
    <property type="entry name" value="Membr-assoc_MAPEG"/>
</dbReference>
<evidence type="ECO:0000313" key="6">
    <source>
        <dbReference type="EMBL" id="KAJ3845200.1"/>
    </source>
</evidence>
<keyword evidence="3 5" id="KW-1133">Transmembrane helix</keyword>
<dbReference type="Proteomes" id="UP001163846">
    <property type="component" value="Unassembled WGS sequence"/>
</dbReference>
<dbReference type="GO" id="GO:0004364">
    <property type="term" value="F:glutathione transferase activity"/>
    <property type="evidence" value="ECO:0007669"/>
    <property type="project" value="TreeGrafter"/>
</dbReference>
<comment type="subcellular location">
    <subcellularLocation>
        <location evidence="1">Membrane</location>
        <topology evidence="1">Multi-pass membrane protein</topology>
    </subcellularLocation>
</comment>
<dbReference type="PANTHER" id="PTHR10250">
    <property type="entry name" value="MICROSOMAL GLUTATHIONE S-TRANSFERASE"/>
    <property type="match status" value="1"/>
</dbReference>
<dbReference type="GO" id="GO:0004602">
    <property type="term" value="F:glutathione peroxidase activity"/>
    <property type="evidence" value="ECO:0007669"/>
    <property type="project" value="TreeGrafter"/>
</dbReference>
<feature type="transmembrane region" description="Helical" evidence="5">
    <location>
        <begin position="12"/>
        <end position="31"/>
    </location>
</feature>
<organism evidence="6 7">
    <name type="scientific">Lentinula raphanica</name>
    <dbReference type="NCBI Taxonomy" id="153919"/>
    <lineage>
        <taxon>Eukaryota</taxon>
        <taxon>Fungi</taxon>
        <taxon>Dikarya</taxon>
        <taxon>Basidiomycota</taxon>
        <taxon>Agaricomycotina</taxon>
        <taxon>Agaricomycetes</taxon>
        <taxon>Agaricomycetidae</taxon>
        <taxon>Agaricales</taxon>
        <taxon>Marasmiineae</taxon>
        <taxon>Omphalotaceae</taxon>
        <taxon>Lentinula</taxon>
    </lineage>
</organism>
<evidence type="ECO:0000256" key="1">
    <source>
        <dbReference type="ARBA" id="ARBA00004141"/>
    </source>
</evidence>
<accession>A0AA38PMA2</accession>
<comment type="caution">
    <text evidence="6">The sequence shown here is derived from an EMBL/GenBank/DDBJ whole genome shotgun (WGS) entry which is preliminary data.</text>
</comment>
<evidence type="ECO:0000256" key="4">
    <source>
        <dbReference type="ARBA" id="ARBA00023136"/>
    </source>
</evidence>
<evidence type="ECO:0008006" key="8">
    <source>
        <dbReference type="Google" id="ProtNLM"/>
    </source>
</evidence>
<gene>
    <name evidence="6" type="ORF">F5878DRAFT_358723</name>
</gene>
<name>A0AA38PMA2_9AGAR</name>
<dbReference type="GO" id="GO:0005783">
    <property type="term" value="C:endoplasmic reticulum"/>
    <property type="evidence" value="ECO:0007669"/>
    <property type="project" value="TreeGrafter"/>
</dbReference>
<dbReference type="GO" id="GO:0016020">
    <property type="term" value="C:membrane"/>
    <property type="evidence" value="ECO:0007669"/>
    <property type="project" value="UniProtKB-SubCell"/>
</dbReference>
<dbReference type="Gene3D" id="1.20.120.550">
    <property type="entry name" value="Membrane associated eicosanoid/glutathione metabolism-like domain"/>
    <property type="match status" value="1"/>
</dbReference>
<keyword evidence="2 5" id="KW-0812">Transmembrane</keyword>